<dbReference type="Proteomes" id="UP001200247">
    <property type="component" value="Unassembled WGS sequence"/>
</dbReference>
<dbReference type="RefSeq" id="WP_239871006.1">
    <property type="nucleotide sequence ID" value="NZ_JAJAWN010000004.1"/>
</dbReference>
<dbReference type="NCBIfam" id="TIGR01611">
    <property type="entry name" value="tail_tube"/>
    <property type="match status" value="1"/>
</dbReference>
<sequence length="167" mass="18091">MIPQVLTNLNLYVDGRGFAGRVTEIQLPKLKRKTDGYRAGGMDAEVDMAVGLEKLEGGFTLMGVNTEALAFFGIANGSDFNGTFRGAMTDQKGGVIKVEVTWRGLLSEVDMGSWKPGDKGETKYTASLSYYKLEIDGRAIYEIDPVNCVRIINGTDELAAERAAIGL</sequence>
<dbReference type="Pfam" id="PF04985">
    <property type="entry name" value="Phage_tube"/>
    <property type="match status" value="1"/>
</dbReference>
<dbReference type="InterPro" id="IPR006498">
    <property type="entry name" value="Tail_tube"/>
</dbReference>
<reference evidence="1 2" key="1">
    <citation type="submission" date="2021-10" db="EMBL/GenBank/DDBJ databases">
        <title>Whole-genome sequencing analysis of Laribacter hongkongensis: virulence gene profiles, carbohydrate-active enzyme prediction, and antimicrobial resistance characterization.</title>
        <authorList>
            <person name="Yuan P."/>
            <person name="Zhan Y."/>
            <person name="Chen D."/>
        </authorList>
    </citation>
    <scope>NUCLEOTIDE SEQUENCE [LARGE SCALE GENOMIC DNA]</scope>
    <source>
        <strain evidence="1 2">W67</strain>
    </source>
</reference>
<accession>A0ABD4STF0</accession>
<organism evidence="1 2">
    <name type="scientific">Laribacter hongkongensis</name>
    <dbReference type="NCBI Taxonomy" id="168471"/>
    <lineage>
        <taxon>Bacteria</taxon>
        <taxon>Pseudomonadati</taxon>
        <taxon>Pseudomonadota</taxon>
        <taxon>Betaproteobacteria</taxon>
        <taxon>Neisseriales</taxon>
        <taxon>Aquaspirillaceae</taxon>
        <taxon>Laribacter</taxon>
    </lineage>
</organism>
<comment type="caution">
    <text evidence="1">The sequence shown here is derived from an EMBL/GenBank/DDBJ whole genome shotgun (WGS) entry which is preliminary data.</text>
</comment>
<protein>
    <submittedName>
        <fullName evidence="1">Phage major tail tube protein</fullName>
    </submittedName>
</protein>
<evidence type="ECO:0000313" key="2">
    <source>
        <dbReference type="Proteomes" id="UP001200247"/>
    </source>
</evidence>
<dbReference type="AlphaFoldDB" id="A0ABD4STF0"/>
<gene>
    <name evidence="1" type="ORF">LH440_12505</name>
</gene>
<proteinExistence type="predicted"/>
<dbReference type="EMBL" id="JAJAXM010000025">
    <property type="protein sequence ID" value="MCG9026707.1"/>
    <property type="molecule type" value="Genomic_DNA"/>
</dbReference>
<name>A0ABD4STF0_9NEIS</name>
<evidence type="ECO:0000313" key="1">
    <source>
        <dbReference type="EMBL" id="MCG9026707.1"/>
    </source>
</evidence>